<organism evidence="1 2">
    <name type="scientific">Candidatus Methanomarinus sp</name>
    <dbReference type="NCBI Taxonomy" id="3386244"/>
    <lineage>
        <taxon>Archaea</taxon>
        <taxon>Methanobacteriati</taxon>
        <taxon>Methanobacteriota</taxon>
        <taxon>Stenosarchaea group</taxon>
        <taxon>Methanomicrobia</taxon>
        <taxon>Methanosarcinales</taxon>
        <taxon>ANME-2 cluster</taxon>
        <taxon>Candidatus Methanocomedenaceae</taxon>
        <taxon>Candidatus Methanomarinus</taxon>
    </lineage>
</organism>
<keyword evidence="1" id="KW-0456">Lyase</keyword>
<reference evidence="1" key="1">
    <citation type="submission" date="2018-09" db="EMBL/GenBank/DDBJ databases">
        <title>A genomic encyclopedia of anaerobic methanotrophic archaea.</title>
        <authorList>
            <person name="Skennerton C.T."/>
            <person name="Chadwick G.L."/>
            <person name="Laso-Perez R."/>
            <person name="Leu A.O."/>
            <person name="Speth D.R."/>
            <person name="Yu H."/>
            <person name="Morgan-Lang C."/>
            <person name="Hatzenpichler R."/>
            <person name="Goudeau D."/>
            <person name="Malmstrom R."/>
            <person name="Woyke T."/>
            <person name="Hallam S."/>
            <person name="Tyson G.W."/>
            <person name="Wegener G."/>
            <person name="Boetius A."/>
            <person name="Orphan V.J."/>
        </authorList>
    </citation>
    <scope>NUCLEOTIDE SEQUENCE</scope>
    <source>
        <strain evidence="1">CONS3730D10UFb2</strain>
    </source>
</reference>
<accession>A0AC61SA54</accession>
<sequence>MKQSDIPTALRICAGTDGSVTKLLEVLTNNKVTVKTLHQKVIKATGNTAKLLMIKQGDPVNHREVLLTVLEKPYVFACSLSPVNNMPQGVRDDLMKADIPIGRILREHKLETRRDILKIEIQESKDDIFNNIPVLSREYMIIHNKCILMWINEHFPVDGRWNV</sequence>
<proteinExistence type="predicted"/>
<name>A0AC61SA54_9EURY</name>
<dbReference type="Proteomes" id="UP000315423">
    <property type="component" value="Unassembled WGS sequence"/>
</dbReference>
<dbReference type="EMBL" id="QYBA01000197">
    <property type="protein sequence ID" value="TKY91425.1"/>
    <property type="molecule type" value="Genomic_DNA"/>
</dbReference>
<evidence type="ECO:0000313" key="2">
    <source>
        <dbReference type="Proteomes" id="UP000315423"/>
    </source>
</evidence>
<evidence type="ECO:0000313" key="1">
    <source>
        <dbReference type="EMBL" id="TKY91425.1"/>
    </source>
</evidence>
<protein>
    <submittedName>
        <fullName evidence="1">Chorismate lyase</fullName>
    </submittedName>
</protein>
<comment type="caution">
    <text evidence="1">The sequence shown here is derived from an EMBL/GenBank/DDBJ whole genome shotgun (WGS) entry which is preliminary data.</text>
</comment>
<gene>
    <name evidence="1" type="ORF">C5S46_05875</name>
</gene>